<feature type="domain" description="AB hydrolase-1" evidence="1">
    <location>
        <begin position="48"/>
        <end position="287"/>
    </location>
</feature>
<dbReference type="STRING" id="1111738.GCA_000427905_02420"/>
<sequence length="325" mass="36161">MTTAPERGRRSVQGGSPIRTTYRTYARVRTRVLTVERPGASRSGVRYVMFHGYCDSADTWRRLLVEFAKAGEPALAVDLPGFGEADPLRPGPILPQLDAFVRAVVRAQARLGDVVLIGNSLGGTVSLRAAQRSAPRLAGVVSIAAPGLSDTWLVNTVKRYPLPLRLYGSLPLPIPDRVVRRVVDAVVPRLLYAQPRGADDEDARRFVQLFSSNRSVRERLAQARQLTSEFDERLYQPELITAPLLILACGRDRLVRAEGGRRLHSLVPHSKLVVHDDWGHCPQLDHAPEIHQLVRYFVRRSRRVGVRPPRPLTERTAVDRHAAAG</sequence>
<dbReference type="PANTHER" id="PTHR43689:SF8">
    <property type="entry name" value="ALPHA_BETA-HYDROLASES SUPERFAMILY PROTEIN"/>
    <property type="match status" value="1"/>
</dbReference>
<dbReference type="PRINTS" id="PR00111">
    <property type="entry name" value="ABHYDROLASE"/>
</dbReference>
<dbReference type="AlphaFoldDB" id="A0A2W4JMS0"/>
<dbReference type="PANTHER" id="PTHR43689">
    <property type="entry name" value="HYDROLASE"/>
    <property type="match status" value="1"/>
</dbReference>
<accession>A0A2W4JMS0</accession>
<dbReference type="InterPro" id="IPR000073">
    <property type="entry name" value="AB_hydrolase_1"/>
</dbReference>
<reference evidence="2" key="2">
    <citation type="submission" date="2018-05" db="EMBL/GenBank/DDBJ databases">
        <authorList>
            <person name="Moura L."/>
            <person name="Setubal J.C."/>
        </authorList>
    </citation>
    <scope>NUCLEOTIDE SEQUENCE</scope>
    <source>
        <strain evidence="2">ZC4RG45</strain>
    </source>
</reference>
<dbReference type="InterPro" id="IPR029058">
    <property type="entry name" value="AB_hydrolase_fold"/>
</dbReference>
<evidence type="ECO:0000313" key="3">
    <source>
        <dbReference type="EMBL" id="PZM95087.1"/>
    </source>
</evidence>
<reference evidence="2" key="4">
    <citation type="submission" date="2023-08" db="EMBL/GenBank/DDBJ databases">
        <authorList>
            <person name="Guima S.E.S."/>
            <person name="Martins L.F."/>
            <person name="Silva A.M."/>
            <person name="Setubal J.C."/>
        </authorList>
    </citation>
    <scope>NUCLEOTIDE SEQUENCE</scope>
    <source>
        <strain evidence="2">ZC4RG45</strain>
    </source>
</reference>
<dbReference type="SUPFAM" id="SSF53474">
    <property type="entry name" value="alpha/beta-Hydrolases"/>
    <property type="match status" value="1"/>
</dbReference>
<dbReference type="Pfam" id="PF00561">
    <property type="entry name" value="Abhydrolase_1"/>
    <property type="match status" value="1"/>
</dbReference>
<reference evidence="2 4" key="3">
    <citation type="journal article" date="2021" name="BMC Genomics">
        <title>Genome-resolved metagenome and metatranscriptome analyses of thermophilic composting reveal key bacterial players and their metabolic interactions.</title>
        <authorList>
            <person name="Braga L.P.P."/>
            <person name="Pereira R.V."/>
            <person name="Martins L.F."/>
            <person name="Moura L.M.S."/>
            <person name="Sanchez F.B."/>
            <person name="Patane J.S.L."/>
            <person name="da Silva A.M."/>
            <person name="Setubal J.C."/>
        </authorList>
    </citation>
    <scope>NUCLEOTIDE SEQUENCE [LARGE SCALE GENOMIC DNA]</scope>
    <source>
        <strain evidence="2">ZC4RG45</strain>
    </source>
</reference>
<protein>
    <submittedName>
        <fullName evidence="3">Alpha/beta hydrolase</fullName>
    </submittedName>
</protein>
<dbReference type="Proteomes" id="UP000249324">
    <property type="component" value="Unassembled WGS sequence"/>
</dbReference>
<name>A0A2W4JMS0_9PSEU</name>
<evidence type="ECO:0000313" key="2">
    <source>
        <dbReference type="EMBL" id="MFO7191018.1"/>
    </source>
</evidence>
<evidence type="ECO:0000259" key="1">
    <source>
        <dbReference type="Pfam" id="PF00561"/>
    </source>
</evidence>
<reference evidence="3" key="1">
    <citation type="submission" date="2018-05" db="EMBL/GenBank/DDBJ databases">
        <authorList>
            <person name="Lanie J.A."/>
            <person name="Ng W.-L."/>
            <person name="Kazmierczak K.M."/>
            <person name="Andrzejewski T.M."/>
            <person name="Davidsen T.M."/>
            <person name="Wayne K.J."/>
            <person name="Tettelin H."/>
            <person name="Glass J.I."/>
            <person name="Rusch D."/>
            <person name="Podicherti R."/>
            <person name="Tsui H.-C.T."/>
            <person name="Winkler M.E."/>
        </authorList>
    </citation>
    <scope>NUCLEOTIDE SEQUENCE</scope>
    <source>
        <strain evidence="3">ZC4RG45</strain>
    </source>
</reference>
<dbReference type="EMBL" id="QGUI02000012">
    <property type="protein sequence ID" value="MFO7191018.1"/>
    <property type="molecule type" value="Genomic_DNA"/>
</dbReference>
<proteinExistence type="predicted"/>
<gene>
    <name evidence="2" type="ORF">DIU77_002090</name>
    <name evidence="3" type="ORF">DIU77_12975</name>
</gene>
<organism evidence="3">
    <name type="scientific">Thermocrispum agreste</name>
    <dbReference type="NCBI Taxonomy" id="37925"/>
    <lineage>
        <taxon>Bacteria</taxon>
        <taxon>Bacillati</taxon>
        <taxon>Actinomycetota</taxon>
        <taxon>Actinomycetes</taxon>
        <taxon>Pseudonocardiales</taxon>
        <taxon>Pseudonocardiaceae</taxon>
        <taxon>Thermocrispum</taxon>
    </lineage>
</organism>
<comment type="caution">
    <text evidence="3">The sequence shown here is derived from an EMBL/GenBank/DDBJ whole genome shotgun (WGS) entry which is preliminary data.</text>
</comment>
<dbReference type="GO" id="GO:0016787">
    <property type="term" value="F:hydrolase activity"/>
    <property type="evidence" value="ECO:0007669"/>
    <property type="project" value="UniProtKB-KW"/>
</dbReference>
<keyword evidence="3" id="KW-0378">Hydrolase</keyword>
<dbReference type="Gene3D" id="3.40.50.1820">
    <property type="entry name" value="alpha/beta hydrolase"/>
    <property type="match status" value="1"/>
</dbReference>
<dbReference type="EMBL" id="QGUI01000512">
    <property type="protein sequence ID" value="PZM95087.1"/>
    <property type="molecule type" value="Genomic_DNA"/>
</dbReference>
<evidence type="ECO:0000313" key="4">
    <source>
        <dbReference type="Proteomes" id="UP000249324"/>
    </source>
</evidence>